<organism evidence="2">
    <name type="scientific">Arundo donax</name>
    <name type="common">Giant reed</name>
    <name type="synonym">Donax arundinaceus</name>
    <dbReference type="NCBI Taxonomy" id="35708"/>
    <lineage>
        <taxon>Eukaryota</taxon>
        <taxon>Viridiplantae</taxon>
        <taxon>Streptophyta</taxon>
        <taxon>Embryophyta</taxon>
        <taxon>Tracheophyta</taxon>
        <taxon>Spermatophyta</taxon>
        <taxon>Magnoliopsida</taxon>
        <taxon>Liliopsida</taxon>
        <taxon>Poales</taxon>
        <taxon>Poaceae</taxon>
        <taxon>PACMAD clade</taxon>
        <taxon>Arundinoideae</taxon>
        <taxon>Arundineae</taxon>
        <taxon>Arundo</taxon>
    </lineage>
</organism>
<proteinExistence type="predicted"/>
<evidence type="ECO:0000313" key="2">
    <source>
        <dbReference type="EMBL" id="JAD89976.1"/>
    </source>
</evidence>
<dbReference type="EMBL" id="GBRH01207919">
    <property type="protein sequence ID" value="JAD89976.1"/>
    <property type="molecule type" value="Transcribed_RNA"/>
</dbReference>
<accession>A0A0A9DQA8</accession>
<sequence>MAIKLSRFQCKENKRKSRSVPKGYDRLDRIVLVVHRRRRAREVVDPVDLEEDGLNDVVAEQLEPGVPEGVRDVLLPPGEEVVDHDHAIPLLQEPVHEVAAHEPGPTRHDDAARRRAEAGGDASVRGKGEERAAFGELGGRREREVGA</sequence>
<name>A0A0A9DQA8_ARUDO</name>
<reference evidence="2" key="1">
    <citation type="submission" date="2014-09" db="EMBL/GenBank/DDBJ databases">
        <authorList>
            <person name="Magalhaes I.L.F."/>
            <person name="Oliveira U."/>
            <person name="Santos F.R."/>
            <person name="Vidigal T.H.D.A."/>
            <person name="Brescovit A.D."/>
            <person name="Santos A.J."/>
        </authorList>
    </citation>
    <scope>NUCLEOTIDE SEQUENCE</scope>
    <source>
        <tissue evidence="2">Shoot tissue taken approximately 20 cm above the soil surface</tissue>
    </source>
</reference>
<feature type="region of interest" description="Disordered" evidence="1">
    <location>
        <begin position="1"/>
        <end position="21"/>
    </location>
</feature>
<dbReference type="AlphaFoldDB" id="A0A0A9DQA8"/>
<evidence type="ECO:0000256" key="1">
    <source>
        <dbReference type="SAM" id="MobiDB-lite"/>
    </source>
</evidence>
<protein>
    <submittedName>
        <fullName evidence="2">Uncharacterized protein</fullName>
    </submittedName>
</protein>
<reference evidence="2" key="2">
    <citation type="journal article" date="2015" name="Data Brief">
        <title>Shoot transcriptome of the giant reed, Arundo donax.</title>
        <authorList>
            <person name="Barrero R.A."/>
            <person name="Guerrero F.D."/>
            <person name="Moolhuijzen P."/>
            <person name="Goolsby J.A."/>
            <person name="Tidwell J."/>
            <person name="Bellgard S.E."/>
            <person name="Bellgard M.I."/>
        </authorList>
    </citation>
    <scope>NUCLEOTIDE SEQUENCE</scope>
    <source>
        <tissue evidence="2">Shoot tissue taken approximately 20 cm above the soil surface</tissue>
    </source>
</reference>
<feature type="region of interest" description="Disordered" evidence="1">
    <location>
        <begin position="97"/>
        <end position="147"/>
    </location>
</feature>